<evidence type="ECO:0000256" key="1">
    <source>
        <dbReference type="SAM" id="Coils"/>
    </source>
</evidence>
<dbReference type="Proteomes" id="UP001187531">
    <property type="component" value="Unassembled WGS sequence"/>
</dbReference>
<evidence type="ECO:0000313" key="3">
    <source>
        <dbReference type="Proteomes" id="UP001187531"/>
    </source>
</evidence>
<sequence>MHRKVFEMSEARSCTSQKEQDFLYKNILAMSERTSYTEEKKSLAPRRNMALSRTSRLEAKNTILMKGKDKSMAKSILARKTYYALHSEKSVQMQTKERKILGVAKEKRAKFSITKVCKDVSTKTEITRIVTTRVEARKDIEIVDRKKVDLSTLQREMEVVDAEIRQAQYEVETLEVELQKFLVQKEIDELQRILERN</sequence>
<proteinExistence type="predicted"/>
<reference evidence="2" key="1">
    <citation type="submission" date="2023-07" db="EMBL/GenBank/DDBJ databases">
        <title>Chromosome-level genome assembly of Artemia franciscana.</title>
        <authorList>
            <person name="Jo E."/>
        </authorList>
    </citation>
    <scope>NUCLEOTIDE SEQUENCE</scope>
    <source>
        <tissue evidence="2">Whole body</tissue>
    </source>
</reference>
<dbReference type="EMBL" id="JAVRJZ010000012">
    <property type="protein sequence ID" value="KAK2716213.1"/>
    <property type="molecule type" value="Genomic_DNA"/>
</dbReference>
<evidence type="ECO:0000313" key="2">
    <source>
        <dbReference type="EMBL" id="KAK2716213.1"/>
    </source>
</evidence>
<feature type="coiled-coil region" evidence="1">
    <location>
        <begin position="143"/>
        <end position="184"/>
    </location>
</feature>
<keyword evidence="1" id="KW-0175">Coiled coil</keyword>
<name>A0AA88HSB3_ARTSF</name>
<protein>
    <submittedName>
        <fullName evidence="2">Uncharacterized protein</fullName>
    </submittedName>
</protein>
<dbReference type="AlphaFoldDB" id="A0AA88HSB3"/>
<keyword evidence="3" id="KW-1185">Reference proteome</keyword>
<accession>A0AA88HSB3</accession>
<organism evidence="2 3">
    <name type="scientific">Artemia franciscana</name>
    <name type="common">Brine shrimp</name>
    <name type="synonym">Artemia sanfranciscana</name>
    <dbReference type="NCBI Taxonomy" id="6661"/>
    <lineage>
        <taxon>Eukaryota</taxon>
        <taxon>Metazoa</taxon>
        <taxon>Ecdysozoa</taxon>
        <taxon>Arthropoda</taxon>
        <taxon>Crustacea</taxon>
        <taxon>Branchiopoda</taxon>
        <taxon>Anostraca</taxon>
        <taxon>Artemiidae</taxon>
        <taxon>Artemia</taxon>
    </lineage>
</organism>
<comment type="caution">
    <text evidence="2">The sequence shown here is derived from an EMBL/GenBank/DDBJ whole genome shotgun (WGS) entry which is preliminary data.</text>
</comment>
<gene>
    <name evidence="2" type="ORF">QYM36_010703</name>
</gene>